<dbReference type="EMBL" id="NBXE01000008">
    <property type="protein sequence ID" value="RFA28645.1"/>
    <property type="molecule type" value="Genomic_DNA"/>
</dbReference>
<dbReference type="AlphaFoldDB" id="A0A3E0WES6"/>
<feature type="transmembrane region" description="Helical" evidence="7">
    <location>
        <begin position="121"/>
        <end position="142"/>
    </location>
</feature>
<evidence type="ECO:0000313" key="8">
    <source>
        <dbReference type="EMBL" id="RFA28645.1"/>
    </source>
</evidence>
<evidence type="ECO:0000256" key="4">
    <source>
        <dbReference type="ARBA" id="ARBA00022692"/>
    </source>
</evidence>
<name>A0A3E0WES6_9MICO</name>
<proteinExistence type="inferred from homology"/>
<feature type="transmembrane region" description="Helical" evidence="7">
    <location>
        <begin position="301"/>
        <end position="321"/>
    </location>
</feature>
<gene>
    <name evidence="8" type="ORF">B7R25_02630</name>
</gene>
<dbReference type="Pfam" id="PF13440">
    <property type="entry name" value="Polysacc_synt_3"/>
    <property type="match status" value="1"/>
</dbReference>
<organism evidence="8 9">
    <name type="scientific">Subtercola boreus</name>
    <dbReference type="NCBI Taxonomy" id="120213"/>
    <lineage>
        <taxon>Bacteria</taxon>
        <taxon>Bacillati</taxon>
        <taxon>Actinomycetota</taxon>
        <taxon>Actinomycetes</taxon>
        <taxon>Micrococcales</taxon>
        <taxon>Microbacteriaceae</taxon>
        <taxon>Subtercola</taxon>
    </lineage>
</organism>
<reference evidence="8 9" key="1">
    <citation type="submission" date="2017-04" db="EMBL/GenBank/DDBJ databases">
        <title>Comparative genome analysis of Subtercola boreus.</title>
        <authorList>
            <person name="Cho Y.-J."/>
            <person name="Cho A."/>
            <person name="Kim O.-S."/>
            <person name="Lee J.-I."/>
        </authorList>
    </citation>
    <scope>NUCLEOTIDE SEQUENCE [LARGE SCALE GENOMIC DNA]</scope>
    <source>
        <strain evidence="8 9">P28004</strain>
    </source>
</reference>
<keyword evidence="3" id="KW-1003">Cell membrane</keyword>
<dbReference type="Proteomes" id="UP000257080">
    <property type="component" value="Unassembled WGS sequence"/>
</dbReference>
<evidence type="ECO:0000313" key="9">
    <source>
        <dbReference type="Proteomes" id="UP000257080"/>
    </source>
</evidence>
<keyword evidence="6 7" id="KW-0472">Membrane</keyword>
<sequence>MTQADDTAFRNKALTGVKWVAADKWSNRLMGLVVLTVLGRLLSPADFGLVALASAFMAFANVFVDQGFGRGLVQRAELSRIYTNTAFWTSVISSGALALISFLLAPQLAELFGDGESLTPIIRWLSVGLVLNALSSVPAALLERDFKFRSLAIRRFSGTMVGGIAAIVSAFAGFGVWSLVIQTLLASIVGLVTLWVESRWRPNFEFSYSALKDLWSVGGSIIGMELIGLVNSQADRLLIGAVLSAEALGYYYLSVRLVSIMVELFSSVFSGVSLTTFSRLQHDRPRLLAWFYKLTSLSSTFAIPFFALGAITAPVLIPLVFGEQWEQSVIIMRVLCFLGALNAVAYYDRSVLIAVGRARSALFLTLGQSLLGVVLVLIALPYGVVAVALGVTLRQYIYWPLRLYILKKNVGVDPKKYWSQWFRPFLVSLVAVGGSILLGSLFPQLVSVPFAFLLVHAGWALIVFGIGTWLINKTVYHDVMRIVRKKL</sequence>
<dbReference type="OrthoDB" id="9770347at2"/>
<feature type="transmembrane region" description="Helical" evidence="7">
    <location>
        <begin position="163"/>
        <end position="194"/>
    </location>
</feature>
<keyword evidence="5 7" id="KW-1133">Transmembrane helix</keyword>
<dbReference type="PANTHER" id="PTHR30250">
    <property type="entry name" value="PST FAMILY PREDICTED COLANIC ACID TRANSPORTER"/>
    <property type="match status" value="1"/>
</dbReference>
<accession>A0A3E0WES6</accession>
<dbReference type="RefSeq" id="WP_116417441.1">
    <property type="nucleotide sequence ID" value="NZ_NBXC01000008.1"/>
</dbReference>
<feature type="transmembrane region" description="Helical" evidence="7">
    <location>
        <begin position="448"/>
        <end position="471"/>
    </location>
</feature>
<dbReference type="PANTHER" id="PTHR30250:SF10">
    <property type="entry name" value="LIPOPOLYSACCHARIDE BIOSYNTHESIS PROTEIN WZXC"/>
    <property type="match status" value="1"/>
</dbReference>
<evidence type="ECO:0000256" key="7">
    <source>
        <dbReference type="SAM" id="Phobius"/>
    </source>
</evidence>
<feature type="transmembrane region" description="Helical" evidence="7">
    <location>
        <begin position="214"/>
        <end position="230"/>
    </location>
</feature>
<feature type="transmembrane region" description="Helical" evidence="7">
    <location>
        <begin position="85"/>
        <end position="109"/>
    </location>
</feature>
<keyword evidence="4 7" id="KW-0812">Transmembrane</keyword>
<evidence type="ECO:0000256" key="6">
    <source>
        <dbReference type="ARBA" id="ARBA00023136"/>
    </source>
</evidence>
<dbReference type="InterPro" id="IPR050833">
    <property type="entry name" value="Poly_Biosynth_Transport"/>
</dbReference>
<feature type="transmembrane region" description="Helical" evidence="7">
    <location>
        <begin position="237"/>
        <end position="253"/>
    </location>
</feature>
<feature type="transmembrane region" description="Helical" evidence="7">
    <location>
        <begin position="421"/>
        <end position="442"/>
    </location>
</feature>
<comment type="caution">
    <text evidence="8">The sequence shown here is derived from an EMBL/GenBank/DDBJ whole genome shotgun (WGS) entry which is preliminary data.</text>
</comment>
<evidence type="ECO:0000256" key="3">
    <source>
        <dbReference type="ARBA" id="ARBA00022475"/>
    </source>
</evidence>
<protein>
    <submittedName>
        <fullName evidence="8">Uncharacterized protein</fullName>
    </submittedName>
</protein>
<evidence type="ECO:0000256" key="5">
    <source>
        <dbReference type="ARBA" id="ARBA00022989"/>
    </source>
</evidence>
<feature type="transmembrane region" description="Helical" evidence="7">
    <location>
        <begin position="47"/>
        <end position="64"/>
    </location>
</feature>
<feature type="transmembrane region" description="Helical" evidence="7">
    <location>
        <begin position="327"/>
        <end position="348"/>
    </location>
</feature>
<dbReference type="CDD" id="cd13127">
    <property type="entry name" value="MATE_tuaB_like"/>
    <property type="match status" value="1"/>
</dbReference>
<comment type="similarity">
    <text evidence="2">Belongs to the polysaccharide synthase family.</text>
</comment>
<comment type="subcellular location">
    <subcellularLocation>
        <location evidence="1">Cell membrane</location>
        <topology evidence="1">Multi-pass membrane protein</topology>
    </subcellularLocation>
</comment>
<evidence type="ECO:0000256" key="2">
    <source>
        <dbReference type="ARBA" id="ARBA00007430"/>
    </source>
</evidence>
<dbReference type="GO" id="GO:0005886">
    <property type="term" value="C:plasma membrane"/>
    <property type="evidence" value="ECO:0007669"/>
    <property type="project" value="UniProtKB-SubCell"/>
</dbReference>
<evidence type="ECO:0000256" key="1">
    <source>
        <dbReference type="ARBA" id="ARBA00004651"/>
    </source>
</evidence>